<sequence>MEMDVVVGAVQQQLSAVRDRRVDLEQQLAKLSKLRGELRGLRASERLLLTTLARLQGDQEVPRQRRRPTDNEGIVRAWMREQDAARTLSEIHRGVALPLSSVRNAVRRMADVMQREGKLWELAK</sequence>
<reference evidence="2" key="1">
    <citation type="submission" date="2020-05" db="EMBL/GenBank/DDBJ databases">
        <authorList>
            <person name="Chiriac C."/>
            <person name="Salcher M."/>
            <person name="Ghai R."/>
            <person name="Kavagutti S V."/>
        </authorList>
    </citation>
    <scope>NUCLEOTIDE SEQUENCE</scope>
</reference>
<keyword evidence="1" id="KW-0175">Coiled coil</keyword>
<dbReference type="EMBL" id="LR797239">
    <property type="protein sequence ID" value="CAB4195402.1"/>
    <property type="molecule type" value="Genomic_DNA"/>
</dbReference>
<evidence type="ECO:0000313" key="3">
    <source>
        <dbReference type="EMBL" id="CAB4205170.1"/>
    </source>
</evidence>
<evidence type="ECO:0000256" key="1">
    <source>
        <dbReference type="SAM" id="Coils"/>
    </source>
</evidence>
<feature type="coiled-coil region" evidence="1">
    <location>
        <begin position="7"/>
        <end position="44"/>
    </location>
</feature>
<proteinExistence type="predicted"/>
<gene>
    <name evidence="2" type="ORF">UFOVP1287_6</name>
    <name evidence="3" type="ORF">UFOVP1408_34</name>
</gene>
<evidence type="ECO:0000313" key="2">
    <source>
        <dbReference type="EMBL" id="CAB4195402.1"/>
    </source>
</evidence>
<name>A0A6J5RHA4_9CAUD</name>
<protein>
    <submittedName>
        <fullName evidence="2">Uncharacterized protein</fullName>
    </submittedName>
</protein>
<dbReference type="EMBL" id="LR797355">
    <property type="protein sequence ID" value="CAB4205170.1"/>
    <property type="molecule type" value="Genomic_DNA"/>
</dbReference>
<organism evidence="2">
    <name type="scientific">uncultured Caudovirales phage</name>
    <dbReference type="NCBI Taxonomy" id="2100421"/>
    <lineage>
        <taxon>Viruses</taxon>
        <taxon>Duplodnaviria</taxon>
        <taxon>Heunggongvirae</taxon>
        <taxon>Uroviricota</taxon>
        <taxon>Caudoviricetes</taxon>
        <taxon>Peduoviridae</taxon>
        <taxon>Maltschvirus</taxon>
        <taxon>Maltschvirus maltsch</taxon>
    </lineage>
</organism>
<accession>A0A6J5RHA4</accession>